<dbReference type="Proteomes" id="UP000030153">
    <property type="component" value="Unassembled WGS sequence"/>
</dbReference>
<proteinExistence type="predicted"/>
<name>A0A0A2USS0_9BACI</name>
<evidence type="ECO:0008006" key="5">
    <source>
        <dbReference type="Google" id="ProtNLM"/>
    </source>
</evidence>
<feature type="chain" id="PRO_5039583080" description="DUF3221 domain-containing protein" evidence="2">
    <location>
        <begin position="24"/>
        <end position="130"/>
    </location>
</feature>
<feature type="region of interest" description="Disordered" evidence="1">
    <location>
        <begin position="24"/>
        <end position="43"/>
    </location>
</feature>
<dbReference type="EMBL" id="AVBG01000007">
    <property type="protein sequence ID" value="KGP91332.1"/>
    <property type="molecule type" value="Genomic_DNA"/>
</dbReference>
<feature type="compositionally biased region" description="Polar residues" evidence="1">
    <location>
        <begin position="24"/>
        <end position="34"/>
    </location>
</feature>
<evidence type="ECO:0000256" key="1">
    <source>
        <dbReference type="SAM" id="MobiDB-lite"/>
    </source>
</evidence>
<evidence type="ECO:0000256" key="2">
    <source>
        <dbReference type="SAM" id="SignalP"/>
    </source>
</evidence>
<keyword evidence="2" id="KW-0732">Signal</keyword>
<accession>A0A0A2USS0</accession>
<dbReference type="OrthoDB" id="2428007at2"/>
<sequence length="130" mass="14750">MKKRMVSLSFLILLIGLFGCQQTSNDESQNTSGSTHDEETTEEDYHIAGVITEVDIKTKRVLLDLKQETEEDDEQMWVTIEEGTKVMNENKEPLSFEDLQPNIELKANIKDSCLEQLPVICFAEEVVIVG</sequence>
<dbReference type="eggNOG" id="ENOG502ZTWS">
    <property type="taxonomic scope" value="Bacteria"/>
</dbReference>
<evidence type="ECO:0000313" key="3">
    <source>
        <dbReference type="EMBL" id="KGP91332.1"/>
    </source>
</evidence>
<feature type="signal peptide" evidence="2">
    <location>
        <begin position="1"/>
        <end position="23"/>
    </location>
</feature>
<keyword evidence="4" id="KW-1185">Reference proteome</keyword>
<dbReference type="STRING" id="1385513.N780_08745"/>
<gene>
    <name evidence="3" type="ORF">N780_08745</name>
</gene>
<dbReference type="AlphaFoldDB" id="A0A0A2USS0"/>
<reference evidence="3 4" key="1">
    <citation type="submission" date="2013-08" db="EMBL/GenBank/DDBJ databases">
        <title>Genome of Pontibacillus chungwhensis.</title>
        <authorList>
            <person name="Wang Q."/>
            <person name="Wang G."/>
        </authorList>
    </citation>
    <scope>NUCLEOTIDE SEQUENCE [LARGE SCALE GENOMIC DNA]</scope>
    <source>
        <strain evidence="3 4">BH030062</strain>
    </source>
</reference>
<dbReference type="RefSeq" id="WP_036783705.1">
    <property type="nucleotide sequence ID" value="NZ_AVBG01000007.1"/>
</dbReference>
<comment type="caution">
    <text evidence="3">The sequence shown here is derived from an EMBL/GenBank/DDBJ whole genome shotgun (WGS) entry which is preliminary data.</text>
</comment>
<dbReference type="PROSITE" id="PS51257">
    <property type="entry name" value="PROKAR_LIPOPROTEIN"/>
    <property type="match status" value="1"/>
</dbReference>
<organism evidence="3 4">
    <name type="scientific">Pontibacillus chungwhensis BH030062</name>
    <dbReference type="NCBI Taxonomy" id="1385513"/>
    <lineage>
        <taxon>Bacteria</taxon>
        <taxon>Bacillati</taxon>
        <taxon>Bacillota</taxon>
        <taxon>Bacilli</taxon>
        <taxon>Bacillales</taxon>
        <taxon>Bacillaceae</taxon>
        <taxon>Pontibacillus</taxon>
    </lineage>
</organism>
<protein>
    <recommendedName>
        <fullName evidence="5">DUF3221 domain-containing protein</fullName>
    </recommendedName>
</protein>
<evidence type="ECO:0000313" key="4">
    <source>
        <dbReference type="Proteomes" id="UP000030153"/>
    </source>
</evidence>